<evidence type="ECO:0000313" key="3">
    <source>
        <dbReference type="Proteomes" id="UP001150924"/>
    </source>
</evidence>
<dbReference type="AlphaFoldDB" id="A0A9X3EXT7"/>
<protein>
    <submittedName>
        <fullName evidence="2">Uncharacterized protein</fullName>
    </submittedName>
</protein>
<sequence length="98" mass="10194">MRLVSNAWNSTHICVSGHSLQSGTLSHESTGTHAPLQHAPAIPGSVPGGQSGGNESQATSLLQSTFSVVHWPSTHLASSMPICSHCVWSHSDLQIGSV</sequence>
<evidence type="ECO:0000256" key="1">
    <source>
        <dbReference type="SAM" id="MobiDB-lite"/>
    </source>
</evidence>
<name>A0A9X3EXT7_9BACT</name>
<proteinExistence type="predicted"/>
<dbReference type="RefSeq" id="WP_267774804.1">
    <property type="nucleotide sequence ID" value="NZ_JAPNKE010000002.1"/>
</dbReference>
<dbReference type="EMBL" id="JAPNKE010000002">
    <property type="protein sequence ID" value="MCY1011525.1"/>
    <property type="molecule type" value="Genomic_DNA"/>
</dbReference>
<organism evidence="2 3">
    <name type="scientific">Nannocystis pusilla</name>
    <dbReference type="NCBI Taxonomy" id="889268"/>
    <lineage>
        <taxon>Bacteria</taxon>
        <taxon>Pseudomonadati</taxon>
        <taxon>Myxococcota</taxon>
        <taxon>Polyangia</taxon>
        <taxon>Nannocystales</taxon>
        <taxon>Nannocystaceae</taxon>
        <taxon>Nannocystis</taxon>
    </lineage>
</organism>
<dbReference type="Proteomes" id="UP001150924">
    <property type="component" value="Unassembled WGS sequence"/>
</dbReference>
<accession>A0A9X3EXT7</accession>
<keyword evidence="3" id="KW-1185">Reference proteome</keyword>
<evidence type="ECO:0000313" key="2">
    <source>
        <dbReference type="EMBL" id="MCY1011525.1"/>
    </source>
</evidence>
<comment type="caution">
    <text evidence="2">The sequence shown here is derived from an EMBL/GenBank/DDBJ whole genome shotgun (WGS) entry which is preliminary data.</text>
</comment>
<feature type="region of interest" description="Disordered" evidence="1">
    <location>
        <begin position="24"/>
        <end position="59"/>
    </location>
</feature>
<reference evidence="2" key="1">
    <citation type="submission" date="2022-11" db="EMBL/GenBank/DDBJ databases">
        <title>Minimal conservation of predation-associated metabolite biosynthetic gene clusters underscores biosynthetic potential of Myxococcota including descriptions for ten novel species: Archangium lansinium sp. nov., Myxococcus landrumus sp. nov., Nannocystis bai.</title>
        <authorList>
            <person name="Ahearne A."/>
            <person name="Stevens C."/>
            <person name="Phillips K."/>
        </authorList>
    </citation>
    <scope>NUCLEOTIDE SEQUENCE</scope>
    <source>
        <strain evidence="2">Na p29</strain>
    </source>
</reference>
<gene>
    <name evidence="2" type="ORF">OV079_39380</name>
</gene>